<sequence length="148" mass="16074">MRRRWDEIELATNSEEKAIKYNPGSVDVVTLGPVTDRCSDPVVAKKTGPLRNNGYTTSHAVKVASKAEGEDKAITSPNETHRRQSRARLEGGPRHDKSADVDAGAKSDVIKESNESTPSCEDNVEEGTDGRGVIGQRRLSAFRLISAL</sequence>
<dbReference type="AlphaFoldDB" id="A0A4Y9XSE5"/>
<protein>
    <submittedName>
        <fullName evidence="2">Uncharacterized protein</fullName>
    </submittedName>
</protein>
<feature type="region of interest" description="Disordered" evidence="1">
    <location>
        <begin position="64"/>
        <end position="132"/>
    </location>
</feature>
<name>A0A4Y9XSE5_9AGAM</name>
<evidence type="ECO:0000313" key="2">
    <source>
        <dbReference type="EMBL" id="TFY52327.1"/>
    </source>
</evidence>
<organism evidence="2 3">
    <name type="scientific">Dentipellis fragilis</name>
    <dbReference type="NCBI Taxonomy" id="205917"/>
    <lineage>
        <taxon>Eukaryota</taxon>
        <taxon>Fungi</taxon>
        <taxon>Dikarya</taxon>
        <taxon>Basidiomycota</taxon>
        <taxon>Agaricomycotina</taxon>
        <taxon>Agaricomycetes</taxon>
        <taxon>Russulales</taxon>
        <taxon>Hericiaceae</taxon>
        <taxon>Dentipellis</taxon>
    </lineage>
</organism>
<comment type="caution">
    <text evidence="2">The sequence shown here is derived from an EMBL/GenBank/DDBJ whole genome shotgun (WGS) entry which is preliminary data.</text>
</comment>
<accession>A0A4Y9XSE5</accession>
<keyword evidence="3" id="KW-1185">Reference proteome</keyword>
<feature type="compositionally biased region" description="Basic and acidic residues" evidence="1">
    <location>
        <begin position="65"/>
        <end position="114"/>
    </location>
</feature>
<evidence type="ECO:0000313" key="3">
    <source>
        <dbReference type="Proteomes" id="UP000298327"/>
    </source>
</evidence>
<proteinExistence type="predicted"/>
<reference evidence="2 3" key="1">
    <citation type="submission" date="2019-02" db="EMBL/GenBank/DDBJ databases">
        <title>Genome sequencing of the rare red list fungi Dentipellis fragilis.</title>
        <authorList>
            <person name="Buettner E."/>
            <person name="Kellner H."/>
        </authorList>
    </citation>
    <scope>NUCLEOTIDE SEQUENCE [LARGE SCALE GENOMIC DNA]</scope>
    <source>
        <strain evidence="2 3">DSM 105465</strain>
    </source>
</reference>
<dbReference type="Proteomes" id="UP000298327">
    <property type="component" value="Unassembled WGS sequence"/>
</dbReference>
<dbReference type="EMBL" id="SEOQ01001328">
    <property type="protein sequence ID" value="TFY52327.1"/>
    <property type="molecule type" value="Genomic_DNA"/>
</dbReference>
<evidence type="ECO:0000256" key="1">
    <source>
        <dbReference type="SAM" id="MobiDB-lite"/>
    </source>
</evidence>
<gene>
    <name evidence="2" type="ORF">EVG20_g10597</name>
</gene>